<comment type="subcellular location">
    <subcellularLocation>
        <location evidence="1">Membrane</location>
        <topology evidence="1">Single-pass membrane protein</topology>
    </subcellularLocation>
</comment>
<gene>
    <name evidence="7" type="ORF">US96_C0013G0014</name>
</gene>
<evidence type="ECO:0000313" key="8">
    <source>
        <dbReference type="Proteomes" id="UP000034181"/>
    </source>
</evidence>
<dbReference type="Gene3D" id="1.20.1440.20">
    <property type="entry name" value="LemA-like domain"/>
    <property type="match status" value="1"/>
</dbReference>
<evidence type="ECO:0000256" key="6">
    <source>
        <dbReference type="SAM" id="Phobius"/>
    </source>
</evidence>
<evidence type="ECO:0000256" key="4">
    <source>
        <dbReference type="ARBA" id="ARBA00022989"/>
    </source>
</evidence>
<protein>
    <recommendedName>
        <fullName evidence="9">LemA family protein</fullName>
    </recommendedName>
</protein>
<dbReference type="EMBL" id="LBUZ01000013">
    <property type="protein sequence ID" value="KKQ75320.1"/>
    <property type="molecule type" value="Genomic_DNA"/>
</dbReference>
<dbReference type="InterPro" id="IPR023353">
    <property type="entry name" value="LemA-like_dom_sf"/>
</dbReference>
<proteinExistence type="inferred from homology"/>
<sequence>MNSLTIIILAVVGGVLLFTLFIYNSLIQARLRVKEAFSQIDVQLKRRTDLIPNLIETVKGYAKHEKETFTKVTELRTSLINAKSPEKKAEVNNMLTDALKSIFAVAENYPQLRASENFKALQEELEDTENKIAYSRQFYNSVVLDYNTKLQVFPNVLFARLLNFKPAEFFGATTDEKKPVKVSF</sequence>
<dbReference type="Proteomes" id="UP000034181">
    <property type="component" value="Unassembled WGS sequence"/>
</dbReference>
<organism evidence="7 8">
    <name type="scientific">Candidatus Woesebacteria bacterium GW2011_GWB1_38_5b</name>
    <dbReference type="NCBI Taxonomy" id="1618569"/>
    <lineage>
        <taxon>Bacteria</taxon>
        <taxon>Candidatus Woeseibacteriota</taxon>
    </lineage>
</organism>
<evidence type="ECO:0000313" key="7">
    <source>
        <dbReference type="EMBL" id="KKQ75320.1"/>
    </source>
</evidence>
<accession>A0A0G0KIH9</accession>
<dbReference type="PANTHER" id="PTHR34478">
    <property type="entry name" value="PROTEIN LEMA"/>
    <property type="match status" value="1"/>
</dbReference>
<reference evidence="7 8" key="1">
    <citation type="journal article" date="2015" name="Nature">
        <title>rRNA introns, odd ribosomes, and small enigmatic genomes across a large radiation of phyla.</title>
        <authorList>
            <person name="Brown C.T."/>
            <person name="Hug L.A."/>
            <person name="Thomas B.C."/>
            <person name="Sharon I."/>
            <person name="Castelle C.J."/>
            <person name="Singh A."/>
            <person name="Wilkins M.J."/>
            <person name="Williams K.H."/>
            <person name="Banfield J.F."/>
        </authorList>
    </citation>
    <scope>NUCLEOTIDE SEQUENCE [LARGE SCALE GENOMIC DNA]</scope>
</reference>
<keyword evidence="4 6" id="KW-1133">Transmembrane helix</keyword>
<dbReference type="SUPFAM" id="SSF140478">
    <property type="entry name" value="LemA-like"/>
    <property type="match status" value="1"/>
</dbReference>
<evidence type="ECO:0008006" key="9">
    <source>
        <dbReference type="Google" id="ProtNLM"/>
    </source>
</evidence>
<evidence type="ECO:0000256" key="5">
    <source>
        <dbReference type="ARBA" id="ARBA00023136"/>
    </source>
</evidence>
<evidence type="ECO:0000256" key="3">
    <source>
        <dbReference type="ARBA" id="ARBA00022692"/>
    </source>
</evidence>
<keyword evidence="3 6" id="KW-0812">Transmembrane</keyword>
<name>A0A0G0KIH9_9BACT</name>
<keyword evidence="5 6" id="KW-0472">Membrane</keyword>
<feature type="transmembrane region" description="Helical" evidence="6">
    <location>
        <begin position="6"/>
        <end position="26"/>
    </location>
</feature>
<dbReference type="AlphaFoldDB" id="A0A0G0KIH9"/>
<dbReference type="InterPro" id="IPR007156">
    <property type="entry name" value="MamQ_LemA"/>
</dbReference>
<dbReference type="PATRIC" id="fig|1618569.3.peg.373"/>
<dbReference type="Pfam" id="PF04011">
    <property type="entry name" value="LemA"/>
    <property type="match status" value="1"/>
</dbReference>
<dbReference type="GO" id="GO:0016020">
    <property type="term" value="C:membrane"/>
    <property type="evidence" value="ECO:0007669"/>
    <property type="project" value="UniProtKB-SubCell"/>
</dbReference>
<comment type="similarity">
    <text evidence="2">Belongs to the LemA family.</text>
</comment>
<evidence type="ECO:0000256" key="1">
    <source>
        <dbReference type="ARBA" id="ARBA00004167"/>
    </source>
</evidence>
<comment type="caution">
    <text evidence="7">The sequence shown here is derived from an EMBL/GenBank/DDBJ whole genome shotgun (WGS) entry which is preliminary data.</text>
</comment>
<evidence type="ECO:0000256" key="2">
    <source>
        <dbReference type="ARBA" id="ARBA00008854"/>
    </source>
</evidence>
<dbReference type="PANTHER" id="PTHR34478:SF2">
    <property type="entry name" value="MEMBRANE PROTEIN"/>
    <property type="match status" value="1"/>
</dbReference>